<dbReference type="InterPro" id="IPR003959">
    <property type="entry name" value="ATPase_AAA_core"/>
</dbReference>
<dbReference type="GO" id="GO:0005524">
    <property type="term" value="F:ATP binding"/>
    <property type="evidence" value="ECO:0007669"/>
    <property type="project" value="InterPro"/>
</dbReference>
<dbReference type="InterPro" id="IPR027417">
    <property type="entry name" value="P-loop_NTPase"/>
</dbReference>
<organism evidence="2">
    <name type="scientific">Inoviridae sp. ctD5y3</name>
    <dbReference type="NCBI Taxonomy" id="2827624"/>
    <lineage>
        <taxon>Viruses</taxon>
        <taxon>Monodnaviria</taxon>
        <taxon>Loebvirae</taxon>
        <taxon>Hofneiviricota</taxon>
        <taxon>Faserviricetes</taxon>
        <taxon>Tubulavirales</taxon>
        <taxon>Inoviridae</taxon>
    </lineage>
</organism>
<proteinExistence type="predicted"/>
<feature type="domain" description="ATPase AAA-type core" evidence="1">
    <location>
        <begin position="45"/>
        <end position="168"/>
    </location>
</feature>
<sequence length="234" mass="27772">MLVIILVIIFILFFKYVISNHLHIDFASLFRRGFAKKDDKFGLYCYTGVQGEGKTYSAVKFVNRLVNEHNYICITNVKSYKAFSNTIYMYDILDVIKYVIEHHDKDNKKYIIFFDEIFTVLMKSRSVNQDILAFLAQLRKRGIIFVTTAQYWSEIPITFRRFCRFQISCHMFALPFCKTAFTINKVNDGYNARWNNDTQDFEAPIIQTNFAKAEKRIIEDYDTYETIKVTNKKY</sequence>
<evidence type="ECO:0000313" key="2">
    <source>
        <dbReference type="EMBL" id="DAD72605.1"/>
    </source>
</evidence>
<dbReference type="GO" id="GO:0016887">
    <property type="term" value="F:ATP hydrolysis activity"/>
    <property type="evidence" value="ECO:0007669"/>
    <property type="project" value="InterPro"/>
</dbReference>
<evidence type="ECO:0000259" key="1">
    <source>
        <dbReference type="Pfam" id="PF00004"/>
    </source>
</evidence>
<dbReference type="EMBL" id="BK015903">
    <property type="protein sequence ID" value="DAD72605.1"/>
    <property type="molecule type" value="Genomic_DNA"/>
</dbReference>
<dbReference type="SUPFAM" id="SSF52540">
    <property type="entry name" value="P-loop containing nucleoside triphosphate hydrolases"/>
    <property type="match status" value="1"/>
</dbReference>
<dbReference type="Gene3D" id="3.40.50.300">
    <property type="entry name" value="P-loop containing nucleotide triphosphate hydrolases"/>
    <property type="match status" value="1"/>
</dbReference>
<keyword evidence="2" id="KW-0647">Proteasome</keyword>
<protein>
    <submittedName>
        <fullName evidence="2">Proteasome subunit alpha type-1</fullName>
    </submittedName>
</protein>
<dbReference type="Pfam" id="PF00004">
    <property type="entry name" value="AAA"/>
    <property type="match status" value="1"/>
</dbReference>
<dbReference type="GO" id="GO:0000502">
    <property type="term" value="C:proteasome complex"/>
    <property type="evidence" value="ECO:0007669"/>
    <property type="project" value="UniProtKB-KW"/>
</dbReference>
<name>A0A8S5LRD1_9VIRU</name>
<reference evidence="2" key="1">
    <citation type="journal article" date="2021" name="Proc. Natl. Acad. Sci. U.S.A.">
        <title>A Catalog of Tens of Thousands of Viruses from Human Metagenomes Reveals Hidden Associations with Chronic Diseases.</title>
        <authorList>
            <person name="Tisza M.J."/>
            <person name="Buck C.B."/>
        </authorList>
    </citation>
    <scope>NUCLEOTIDE SEQUENCE</scope>
    <source>
        <strain evidence="2">CtD5y3</strain>
    </source>
</reference>
<accession>A0A8S5LRD1</accession>